<feature type="compositionally biased region" description="Basic and acidic residues" evidence="1">
    <location>
        <begin position="77"/>
        <end position="86"/>
    </location>
</feature>
<dbReference type="AlphaFoldDB" id="A0AAE0ITP0"/>
<feature type="compositionally biased region" description="Basic and acidic residues" evidence="1">
    <location>
        <begin position="250"/>
        <end position="262"/>
    </location>
</feature>
<dbReference type="Proteomes" id="UP001283341">
    <property type="component" value="Unassembled WGS sequence"/>
</dbReference>
<feature type="compositionally biased region" description="Basic residues" evidence="1">
    <location>
        <begin position="270"/>
        <end position="286"/>
    </location>
</feature>
<protein>
    <recommendedName>
        <fullName evidence="4">Pre-mRNA-splicing factor 38B</fullName>
    </recommendedName>
</protein>
<feature type="compositionally biased region" description="Acidic residues" evidence="1">
    <location>
        <begin position="292"/>
        <end position="308"/>
    </location>
</feature>
<evidence type="ECO:0000313" key="3">
    <source>
        <dbReference type="Proteomes" id="UP001283341"/>
    </source>
</evidence>
<sequence length="428" mass="49105">MSSDTILTDDYVAGLLATEAGEASIRYSSMGLEAFRPTKPITKAKPNTRFLGRIIKETTNHNAALLAKEAAEAQARLDDLTEAEEKKRRKLRPSPEDIRRRQLGDISSILLGGKRKRRAEAEDHSSTPRNASSSRRKDDDISPGNDRYMKRETRPSEHDKDERERRHTRHHREDAREDRRHRHRHRSRSPGRSSSRRRYRQRSPLSDDKAEEKDDRKYHRSSTKPTKVKSRIGDDLLRDEISKRIQHGRLARDDDDRRKDDSSAISSNKKSSRHHNSSRSTHRSNHGRLADDDGEYSDQDAADSDPLDDLIGPVPPSSSSVRPRGRGAGRGIAMMDSRFSDTYDPKSDPEAIAEGTPDDWDEAVEAFRDRQKWKQQGADRLRSAGFTEEQIGKWEKQGVNGEKDLDDVTWSKKGERREWDRGKDVMED</sequence>
<evidence type="ECO:0008006" key="4">
    <source>
        <dbReference type="Google" id="ProtNLM"/>
    </source>
</evidence>
<feature type="compositionally biased region" description="Basic and acidic residues" evidence="1">
    <location>
        <begin position="205"/>
        <end position="217"/>
    </location>
</feature>
<feature type="compositionally biased region" description="Basic and acidic residues" evidence="1">
    <location>
        <begin position="338"/>
        <end position="349"/>
    </location>
</feature>
<reference evidence="2" key="2">
    <citation type="submission" date="2023-06" db="EMBL/GenBank/DDBJ databases">
        <authorList>
            <consortium name="Lawrence Berkeley National Laboratory"/>
            <person name="Haridas S."/>
            <person name="Hensen N."/>
            <person name="Bonometti L."/>
            <person name="Westerberg I."/>
            <person name="Brannstrom I.O."/>
            <person name="Guillou S."/>
            <person name="Cros-Aarteil S."/>
            <person name="Calhoun S."/>
            <person name="Kuo A."/>
            <person name="Mondo S."/>
            <person name="Pangilinan J."/>
            <person name="Riley R."/>
            <person name="Labutti K."/>
            <person name="Andreopoulos B."/>
            <person name="Lipzen A."/>
            <person name="Chen C."/>
            <person name="Yanf M."/>
            <person name="Daum C."/>
            <person name="Ng V."/>
            <person name="Clum A."/>
            <person name="Steindorff A."/>
            <person name="Ohm R."/>
            <person name="Martin F."/>
            <person name="Silar P."/>
            <person name="Natvig D."/>
            <person name="Lalanne C."/>
            <person name="Gautier V."/>
            <person name="Ament-Velasquez S.L."/>
            <person name="Kruys A."/>
            <person name="Hutchinson M.I."/>
            <person name="Powell A.J."/>
            <person name="Barry K."/>
            <person name="Miller A.N."/>
            <person name="Grigoriev I.V."/>
            <person name="Debuchy R."/>
            <person name="Gladieux P."/>
            <person name="Thoren M.H."/>
            <person name="Johannesson H."/>
        </authorList>
    </citation>
    <scope>NUCLEOTIDE SEQUENCE</scope>
    <source>
        <strain evidence="2">CBS 118394</strain>
    </source>
</reference>
<dbReference type="PANTHER" id="PTHR40132:SF1">
    <property type="entry name" value="PRE-MRNA-SPLICING FACTOR 38B"/>
    <property type="match status" value="1"/>
</dbReference>
<feature type="compositionally biased region" description="Basic and acidic residues" evidence="1">
    <location>
        <begin position="147"/>
        <end position="178"/>
    </location>
</feature>
<evidence type="ECO:0000256" key="1">
    <source>
        <dbReference type="SAM" id="MobiDB-lite"/>
    </source>
</evidence>
<feature type="region of interest" description="Disordered" evidence="1">
    <location>
        <begin position="77"/>
        <end position="360"/>
    </location>
</feature>
<feature type="compositionally biased region" description="Basic residues" evidence="1">
    <location>
        <begin position="218"/>
        <end position="230"/>
    </location>
</feature>
<dbReference type="EMBL" id="JAUEDM010000001">
    <property type="protein sequence ID" value="KAK3331078.1"/>
    <property type="molecule type" value="Genomic_DNA"/>
</dbReference>
<comment type="caution">
    <text evidence="2">The sequence shown here is derived from an EMBL/GenBank/DDBJ whole genome shotgun (WGS) entry which is preliminary data.</text>
</comment>
<keyword evidence="3" id="KW-1185">Reference proteome</keyword>
<organism evidence="2 3">
    <name type="scientific">Apodospora peruviana</name>
    <dbReference type="NCBI Taxonomy" id="516989"/>
    <lineage>
        <taxon>Eukaryota</taxon>
        <taxon>Fungi</taxon>
        <taxon>Dikarya</taxon>
        <taxon>Ascomycota</taxon>
        <taxon>Pezizomycotina</taxon>
        <taxon>Sordariomycetes</taxon>
        <taxon>Sordariomycetidae</taxon>
        <taxon>Sordariales</taxon>
        <taxon>Lasiosphaeriaceae</taxon>
        <taxon>Apodospora</taxon>
    </lineage>
</organism>
<feature type="compositionally biased region" description="Basic and acidic residues" evidence="1">
    <location>
        <begin position="93"/>
        <end position="103"/>
    </location>
</feature>
<feature type="compositionally biased region" description="Low complexity" evidence="1">
    <location>
        <begin position="309"/>
        <end position="322"/>
    </location>
</feature>
<gene>
    <name evidence="2" type="ORF">B0H66DRAFT_613106</name>
</gene>
<feature type="compositionally biased region" description="Basic and acidic residues" evidence="1">
    <location>
        <begin position="231"/>
        <end position="243"/>
    </location>
</feature>
<accession>A0AAE0ITP0</accession>
<dbReference type="PANTHER" id="PTHR40132">
    <property type="entry name" value="PRE-MRNA-SPLICING FACTOR 38B"/>
    <property type="match status" value="1"/>
</dbReference>
<proteinExistence type="predicted"/>
<reference evidence="2" key="1">
    <citation type="journal article" date="2023" name="Mol. Phylogenet. Evol.">
        <title>Genome-scale phylogeny and comparative genomics of the fungal order Sordariales.</title>
        <authorList>
            <person name="Hensen N."/>
            <person name="Bonometti L."/>
            <person name="Westerberg I."/>
            <person name="Brannstrom I.O."/>
            <person name="Guillou S."/>
            <person name="Cros-Aarteil S."/>
            <person name="Calhoun S."/>
            <person name="Haridas S."/>
            <person name="Kuo A."/>
            <person name="Mondo S."/>
            <person name="Pangilinan J."/>
            <person name="Riley R."/>
            <person name="LaButti K."/>
            <person name="Andreopoulos B."/>
            <person name="Lipzen A."/>
            <person name="Chen C."/>
            <person name="Yan M."/>
            <person name="Daum C."/>
            <person name="Ng V."/>
            <person name="Clum A."/>
            <person name="Steindorff A."/>
            <person name="Ohm R.A."/>
            <person name="Martin F."/>
            <person name="Silar P."/>
            <person name="Natvig D.O."/>
            <person name="Lalanne C."/>
            <person name="Gautier V."/>
            <person name="Ament-Velasquez S.L."/>
            <person name="Kruys A."/>
            <person name="Hutchinson M.I."/>
            <person name="Powell A.J."/>
            <person name="Barry K."/>
            <person name="Miller A.N."/>
            <person name="Grigoriev I.V."/>
            <person name="Debuchy R."/>
            <person name="Gladieux P."/>
            <person name="Hiltunen Thoren M."/>
            <person name="Johannesson H."/>
        </authorList>
    </citation>
    <scope>NUCLEOTIDE SEQUENCE</scope>
    <source>
        <strain evidence="2">CBS 118394</strain>
    </source>
</reference>
<evidence type="ECO:0000313" key="2">
    <source>
        <dbReference type="EMBL" id="KAK3331078.1"/>
    </source>
</evidence>
<feature type="compositionally biased region" description="Basic residues" evidence="1">
    <location>
        <begin position="179"/>
        <end position="201"/>
    </location>
</feature>
<name>A0AAE0ITP0_9PEZI</name>